<dbReference type="GO" id="GO:0016740">
    <property type="term" value="F:transferase activity"/>
    <property type="evidence" value="ECO:0007669"/>
    <property type="project" value="UniProtKB-KW"/>
</dbReference>
<evidence type="ECO:0000313" key="1">
    <source>
        <dbReference type="EMBL" id="RCW41612.1"/>
    </source>
</evidence>
<comment type="caution">
    <text evidence="1">The sequence shown here is derived from an EMBL/GenBank/DDBJ whole genome shotgun (WGS) entry which is preliminary data.</text>
</comment>
<organism evidence="1 2">
    <name type="scientific">Paenibacillus prosopidis</name>
    <dbReference type="NCBI Taxonomy" id="630520"/>
    <lineage>
        <taxon>Bacteria</taxon>
        <taxon>Bacillati</taxon>
        <taxon>Bacillota</taxon>
        <taxon>Bacilli</taxon>
        <taxon>Bacillales</taxon>
        <taxon>Paenibacillaceae</taxon>
        <taxon>Paenibacillus</taxon>
    </lineage>
</organism>
<dbReference type="EMBL" id="QPJD01000022">
    <property type="protein sequence ID" value="RCW41612.1"/>
    <property type="molecule type" value="Genomic_DNA"/>
</dbReference>
<keyword evidence="2" id="KW-1185">Reference proteome</keyword>
<proteinExistence type="predicted"/>
<keyword evidence="1" id="KW-0808">Transferase</keyword>
<dbReference type="InterPro" id="IPR014729">
    <property type="entry name" value="Rossmann-like_a/b/a_fold"/>
</dbReference>
<gene>
    <name evidence="1" type="ORF">DFP97_12248</name>
</gene>
<evidence type="ECO:0000313" key="2">
    <source>
        <dbReference type="Proteomes" id="UP000252415"/>
    </source>
</evidence>
<name>A0A368VJM1_9BACL</name>
<dbReference type="SUPFAM" id="SSF52402">
    <property type="entry name" value="Adenine nucleotide alpha hydrolases-like"/>
    <property type="match status" value="1"/>
</dbReference>
<dbReference type="Proteomes" id="UP000252415">
    <property type="component" value="Unassembled WGS sequence"/>
</dbReference>
<dbReference type="Gene3D" id="3.40.50.620">
    <property type="entry name" value="HUPs"/>
    <property type="match status" value="1"/>
</dbReference>
<accession>A0A368VJM1</accession>
<protein>
    <submittedName>
        <fullName evidence="1">3'-phosphoadenosine 5'-phosphosulfate sulfotransferase (PAPS reductase)/FAD synthetase</fullName>
    </submittedName>
</protein>
<dbReference type="RefSeq" id="WP_245976616.1">
    <property type="nucleotide sequence ID" value="NZ_QPJD01000022.1"/>
</dbReference>
<sequence length="414" mass="47441">MFDDMYPKRETGFEHDLRLEAPELDFDFFEDDFCGPVIIEPATPIQEGDSDKLEQLTLDLSIEIEERNQDHTEKKTKAEPVELFPLNEYDTVILHLSGGADSMGCLFWLKKEGLDFSKLEIWHQAVDGKGEDYNEFWDWPVTEAYCEAVAEAFGVPIYYQWREGGLYGELMRENRLAGDVLYMDKGNIVRLETKKGKHSTRKRFPAQSADLMRRWCSASGKSDPARRTLNNNPRYVGSTFKPKKILFITGERRSEGGNRSNYLKAEKHSSTTRKRIVHHWRPVIDETKASMFELHREFGIMPHPVYYLGFGRVSCMGCVFSTAHQWAALQHIAGERVERFAQTEQLIGHTVDVKLTVVEKAAKGAMEKVLPLNDPNLPRWIEMALSRSFTTEDLFTKEWIMPIGASRGCDGGAQ</sequence>
<dbReference type="AlphaFoldDB" id="A0A368VJM1"/>
<reference evidence="1 2" key="1">
    <citation type="submission" date="2018-07" db="EMBL/GenBank/DDBJ databases">
        <title>Genomic Encyclopedia of Type Strains, Phase III (KMG-III): the genomes of soil and plant-associated and newly described type strains.</title>
        <authorList>
            <person name="Whitman W."/>
        </authorList>
    </citation>
    <scope>NUCLEOTIDE SEQUENCE [LARGE SCALE GENOMIC DNA]</scope>
    <source>
        <strain evidence="1 2">CECT 7506</strain>
    </source>
</reference>